<gene>
    <name evidence="2" type="ORF">AVEN_195902_1</name>
</gene>
<evidence type="ECO:0000313" key="3">
    <source>
        <dbReference type="Proteomes" id="UP000499080"/>
    </source>
</evidence>
<accession>A0A4Y2DWI0</accession>
<comment type="caution">
    <text evidence="2">The sequence shown here is derived from an EMBL/GenBank/DDBJ whole genome shotgun (WGS) entry which is preliminary data.</text>
</comment>
<evidence type="ECO:0000256" key="1">
    <source>
        <dbReference type="SAM" id="MobiDB-lite"/>
    </source>
</evidence>
<keyword evidence="3" id="KW-1185">Reference proteome</keyword>
<dbReference type="AlphaFoldDB" id="A0A4Y2DWI0"/>
<name>A0A4Y2DWI0_ARAVE</name>
<sequence length="201" mass="23677">MLLDTVKPIVDRYEDGKCFEKYLPIHMEKRLPRIPILEKLSGLQGRWTTGKQRKNSNFFFRNPPDFWKSFVDRQCETSSYFDDILSEENIKALEIFFRSLDAAARTRLVFSAPALENFICCLSIGKRDVVEVCLREASFSMEDRKRLKEAFMGYLTSFHVGSVEIKTRKWSRYFHFLDETNDPSERCSEDETPTEAKKRKT</sequence>
<protein>
    <submittedName>
        <fullName evidence="2">Uncharacterized protein</fullName>
    </submittedName>
</protein>
<feature type="region of interest" description="Disordered" evidence="1">
    <location>
        <begin position="182"/>
        <end position="201"/>
    </location>
</feature>
<proteinExistence type="predicted"/>
<dbReference type="EMBL" id="BGPR01000440">
    <property type="protein sequence ID" value="GBM20356.1"/>
    <property type="molecule type" value="Genomic_DNA"/>
</dbReference>
<organism evidence="2 3">
    <name type="scientific">Araneus ventricosus</name>
    <name type="common">Orbweaver spider</name>
    <name type="synonym">Epeira ventricosa</name>
    <dbReference type="NCBI Taxonomy" id="182803"/>
    <lineage>
        <taxon>Eukaryota</taxon>
        <taxon>Metazoa</taxon>
        <taxon>Ecdysozoa</taxon>
        <taxon>Arthropoda</taxon>
        <taxon>Chelicerata</taxon>
        <taxon>Arachnida</taxon>
        <taxon>Araneae</taxon>
        <taxon>Araneomorphae</taxon>
        <taxon>Entelegynae</taxon>
        <taxon>Araneoidea</taxon>
        <taxon>Araneidae</taxon>
        <taxon>Araneus</taxon>
    </lineage>
</organism>
<evidence type="ECO:0000313" key="2">
    <source>
        <dbReference type="EMBL" id="GBM20356.1"/>
    </source>
</evidence>
<reference evidence="2 3" key="1">
    <citation type="journal article" date="2019" name="Sci. Rep.">
        <title>Orb-weaving spider Araneus ventricosus genome elucidates the spidroin gene catalogue.</title>
        <authorList>
            <person name="Kono N."/>
            <person name="Nakamura H."/>
            <person name="Ohtoshi R."/>
            <person name="Moran D.A.P."/>
            <person name="Shinohara A."/>
            <person name="Yoshida Y."/>
            <person name="Fujiwara M."/>
            <person name="Mori M."/>
            <person name="Tomita M."/>
            <person name="Arakawa K."/>
        </authorList>
    </citation>
    <scope>NUCLEOTIDE SEQUENCE [LARGE SCALE GENOMIC DNA]</scope>
</reference>
<dbReference type="Proteomes" id="UP000499080">
    <property type="component" value="Unassembled WGS sequence"/>
</dbReference>